<evidence type="ECO:0000256" key="2">
    <source>
        <dbReference type="ARBA" id="ARBA00023235"/>
    </source>
</evidence>
<accession>A0ABZ2BUQ1</accession>
<protein>
    <submittedName>
        <fullName evidence="3">Phosphoglycerate mutase GpmB</fullName>
        <ecNumber evidence="3">5.4.2.-</ecNumber>
    </submittedName>
</protein>
<dbReference type="PIRSF" id="PIRSF000709">
    <property type="entry name" value="6PFK_2-Ptase"/>
    <property type="match status" value="1"/>
</dbReference>
<dbReference type="Gene3D" id="3.40.50.1240">
    <property type="entry name" value="Phosphoglycerate mutase-like"/>
    <property type="match status" value="1"/>
</dbReference>
<dbReference type="PANTHER" id="PTHR48100:SF1">
    <property type="entry name" value="HISTIDINE PHOSPHATASE FAMILY PROTEIN-RELATED"/>
    <property type="match status" value="1"/>
</dbReference>
<dbReference type="InterPro" id="IPR013078">
    <property type="entry name" value="His_Pase_superF_clade-1"/>
</dbReference>
<dbReference type="InterPro" id="IPR029033">
    <property type="entry name" value="His_PPase_superfam"/>
</dbReference>
<dbReference type="PANTHER" id="PTHR48100">
    <property type="entry name" value="BROAD-SPECIFICITY PHOSPHATASE YOR283W-RELATED"/>
    <property type="match status" value="1"/>
</dbReference>
<reference evidence="3 4" key="1">
    <citation type="submission" date="2015-07" db="EMBL/GenBank/DDBJ databases">
        <authorList>
            <person name="Voget S."/>
            <person name="Dogs M."/>
            <person name="Brinkhoff T.H."/>
            <person name="Daniel R."/>
        </authorList>
    </citation>
    <scope>NUCLEOTIDE SEQUENCE [LARGE SCALE GENOMIC DNA]</scope>
    <source>
        <strain evidence="3 4">B14</strain>
    </source>
</reference>
<proteinExistence type="predicted"/>
<evidence type="ECO:0000256" key="1">
    <source>
        <dbReference type="ARBA" id="ARBA00023152"/>
    </source>
</evidence>
<sequence>MRPPLYILRHGQTVWNAEHRIQGRLDSALTAQGRAQARDQRKILGGCDLRDFQAFCSPQGRAFHTASLALEGLFQTIQTDARLSEISVGAFEGLRRDALLPGHKMDESEESGLDLYERAPGGEGFKGLHRRCLAFLDDLSGPAVLVTHGMTSRMLRLILLNMDISQMGALPGGQGVVYHLAYGEMKCLSIGA</sequence>
<dbReference type="InterPro" id="IPR050275">
    <property type="entry name" value="PGM_Phosphatase"/>
</dbReference>
<dbReference type="SMART" id="SM00855">
    <property type="entry name" value="PGAM"/>
    <property type="match status" value="1"/>
</dbReference>
<organism evidence="3 4">
    <name type="scientific">Roseobacter fucihabitans</name>
    <dbReference type="NCBI Taxonomy" id="1537242"/>
    <lineage>
        <taxon>Bacteria</taxon>
        <taxon>Pseudomonadati</taxon>
        <taxon>Pseudomonadota</taxon>
        <taxon>Alphaproteobacteria</taxon>
        <taxon>Rhodobacterales</taxon>
        <taxon>Roseobacteraceae</taxon>
        <taxon>Roseobacter</taxon>
    </lineage>
</organism>
<reference evidence="4" key="2">
    <citation type="submission" date="2024-01" db="EMBL/GenBank/DDBJ databases">
        <title>Roseobacter fucihabitans sp. nov., isolated from the brown alga Fucus spiralis.</title>
        <authorList>
            <person name="Hahnke S."/>
            <person name="Berger M."/>
            <person name="Schlingloff A."/>
            <person name="Athale I."/>
            <person name="Neumann-Schaal M."/>
            <person name="Adenaya A."/>
            <person name="Poehlein A."/>
            <person name="Daniel R."/>
            <person name="Pertersen J."/>
            <person name="Brinkhoff T."/>
        </authorList>
    </citation>
    <scope>NUCLEOTIDE SEQUENCE [LARGE SCALE GENOMIC DNA]</scope>
    <source>
        <strain evidence="4">B14</strain>
    </source>
</reference>
<dbReference type="Proteomes" id="UP001318682">
    <property type="component" value="Chromosome"/>
</dbReference>
<dbReference type="EMBL" id="CP143423">
    <property type="protein sequence ID" value="WVX49200.1"/>
    <property type="molecule type" value="Genomic_DNA"/>
</dbReference>
<dbReference type="GO" id="GO:0016853">
    <property type="term" value="F:isomerase activity"/>
    <property type="evidence" value="ECO:0007669"/>
    <property type="project" value="UniProtKB-KW"/>
</dbReference>
<evidence type="ECO:0000313" key="4">
    <source>
        <dbReference type="Proteomes" id="UP001318682"/>
    </source>
</evidence>
<dbReference type="EC" id="5.4.2.-" evidence="3"/>
<keyword evidence="1" id="KW-0324">Glycolysis</keyword>
<dbReference type="SUPFAM" id="SSF53254">
    <property type="entry name" value="Phosphoglycerate mutase-like"/>
    <property type="match status" value="1"/>
</dbReference>
<gene>
    <name evidence="3" type="primary">gpmB</name>
    <name evidence="3" type="ORF">ROLI_022890</name>
</gene>
<evidence type="ECO:0000313" key="3">
    <source>
        <dbReference type="EMBL" id="WVX49200.1"/>
    </source>
</evidence>
<dbReference type="RefSeq" id="WP_187431615.1">
    <property type="nucleotide sequence ID" value="NZ_CP143423.1"/>
</dbReference>
<dbReference type="InterPro" id="IPR001345">
    <property type="entry name" value="PG/BPGM_mutase_AS"/>
</dbReference>
<keyword evidence="4" id="KW-1185">Reference proteome</keyword>
<name>A0ABZ2BUQ1_9RHOB</name>
<dbReference type="Pfam" id="PF00300">
    <property type="entry name" value="His_Phos_1"/>
    <property type="match status" value="1"/>
</dbReference>
<keyword evidence="2 3" id="KW-0413">Isomerase</keyword>
<dbReference type="CDD" id="cd07067">
    <property type="entry name" value="HP_PGM_like"/>
    <property type="match status" value="1"/>
</dbReference>
<dbReference type="PROSITE" id="PS00175">
    <property type="entry name" value="PG_MUTASE"/>
    <property type="match status" value="1"/>
</dbReference>